<accession>A0A401PPW5</accession>
<dbReference type="OrthoDB" id="78101at2759"/>
<dbReference type="AlphaFoldDB" id="A0A401PPW5"/>
<dbReference type="EMBL" id="BFAA01014988">
    <property type="protein sequence ID" value="GCB75174.1"/>
    <property type="molecule type" value="Genomic_DNA"/>
</dbReference>
<keyword evidence="3" id="KW-1185">Reference proteome</keyword>
<gene>
    <name evidence="2" type="ORF">scyTo_0019732</name>
</gene>
<feature type="coiled-coil region" evidence="1">
    <location>
        <begin position="38"/>
        <end position="72"/>
    </location>
</feature>
<protein>
    <submittedName>
        <fullName evidence="2">Uncharacterized protein</fullName>
    </submittedName>
</protein>
<comment type="caution">
    <text evidence="2">The sequence shown here is derived from an EMBL/GenBank/DDBJ whole genome shotgun (WGS) entry which is preliminary data.</text>
</comment>
<dbReference type="STRING" id="75743.A0A401PPW5"/>
<proteinExistence type="predicted"/>
<evidence type="ECO:0000313" key="3">
    <source>
        <dbReference type="Proteomes" id="UP000288216"/>
    </source>
</evidence>
<dbReference type="PANTHER" id="PTHR18871">
    <property type="entry name" value="CENTROSOMAL PROTEIN OF 112 KDA"/>
    <property type="match status" value="1"/>
</dbReference>
<sequence>MEFEAVIAKHLDAKHVRITHIQQEYEMKIKGLMPATVRQELEDTISSMKSQVTFLQKRASVLQEELDTYRNRRWVYHFTSSLTLPF</sequence>
<evidence type="ECO:0000313" key="2">
    <source>
        <dbReference type="EMBL" id="GCB75174.1"/>
    </source>
</evidence>
<name>A0A401PPW5_SCYTO</name>
<organism evidence="2 3">
    <name type="scientific">Scyliorhinus torazame</name>
    <name type="common">Cloudy catshark</name>
    <name type="synonym">Catulus torazame</name>
    <dbReference type="NCBI Taxonomy" id="75743"/>
    <lineage>
        <taxon>Eukaryota</taxon>
        <taxon>Metazoa</taxon>
        <taxon>Chordata</taxon>
        <taxon>Craniata</taxon>
        <taxon>Vertebrata</taxon>
        <taxon>Chondrichthyes</taxon>
        <taxon>Elasmobranchii</taxon>
        <taxon>Galeomorphii</taxon>
        <taxon>Galeoidea</taxon>
        <taxon>Carcharhiniformes</taxon>
        <taxon>Scyliorhinidae</taxon>
        <taxon>Scyliorhinus</taxon>
    </lineage>
</organism>
<dbReference type="InterPro" id="IPR055310">
    <property type="entry name" value="CEP112"/>
</dbReference>
<reference evidence="2 3" key="1">
    <citation type="journal article" date="2018" name="Nat. Ecol. Evol.">
        <title>Shark genomes provide insights into elasmobranch evolution and the origin of vertebrates.</title>
        <authorList>
            <person name="Hara Y"/>
            <person name="Yamaguchi K"/>
            <person name="Onimaru K"/>
            <person name="Kadota M"/>
            <person name="Koyanagi M"/>
            <person name="Keeley SD"/>
            <person name="Tatsumi K"/>
            <person name="Tanaka K"/>
            <person name="Motone F"/>
            <person name="Kageyama Y"/>
            <person name="Nozu R"/>
            <person name="Adachi N"/>
            <person name="Nishimura O"/>
            <person name="Nakagawa R"/>
            <person name="Tanegashima C"/>
            <person name="Kiyatake I"/>
            <person name="Matsumoto R"/>
            <person name="Murakumo K"/>
            <person name="Nishida K"/>
            <person name="Terakita A"/>
            <person name="Kuratani S"/>
            <person name="Sato K"/>
            <person name="Hyodo S Kuraku.S."/>
        </authorList>
    </citation>
    <scope>NUCLEOTIDE SEQUENCE [LARGE SCALE GENOMIC DNA]</scope>
</reference>
<keyword evidence="1" id="KW-0175">Coiled coil</keyword>
<dbReference type="Proteomes" id="UP000288216">
    <property type="component" value="Unassembled WGS sequence"/>
</dbReference>
<dbReference type="PANTHER" id="PTHR18871:SF2">
    <property type="entry name" value="CENTROSOMAL PROTEIN OF 112 KDA"/>
    <property type="match status" value="1"/>
</dbReference>
<evidence type="ECO:0000256" key="1">
    <source>
        <dbReference type="SAM" id="Coils"/>
    </source>
</evidence>